<proteinExistence type="predicted"/>
<evidence type="ECO:0000313" key="3">
    <source>
        <dbReference type="Proteomes" id="UP000499080"/>
    </source>
</evidence>
<dbReference type="OrthoDB" id="6512965at2759"/>
<reference evidence="2 3" key="1">
    <citation type="journal article" date="2019" name="Sci. Rep.">
        <title>Orb-weaving spider Araneus ventricosus genome elucidates the spidroin gene catalogue.</title>
        <authorList>
            <person name="Kono N."/>
            <person name="Nakamura H."/>
            <person name="Ohtoshi R."/>
            <person name="Moran D.A.P."/>
            <person name="Shinohara A."/>
            <person name="Yoshida Y."/>
            <person name="Fujiwara M."/>
            <person name="Mori M."/>
            <person name="Tomita M."/>
            <person name="Arakawa K."/>
        </authorList>
    </citation>
    <scope>NUCLEOTIDE SEQUENCE [LARGE SCALE GENOMIC DNA]</scope>
</reference>
<evidence type="ECO:0000259" key="1">
    <source>
        <dbReference type="Pfam" id="PF03184"/>
    </source>
</evidence>
<dbReference type="Proteomes" id="UP000499080">
    <property type="component" value="Unassembled WGS sequence"/>
</dbReference>
<name>A0A4Y2IY64_ARAVE</name>
<dbReference type="InterPro" id="IPR004875">
    <property type="entry name" value="DDE_SF_endonuclease_dom"/>
</dbReference>
<sequence length="137" mass="16235">MTSEISGNWLKSLDKSMQVKKRNIILFIDNCNAPNNLPALKNVSVKFFPANTTSKLQPMDQEKIRSFKVNYRRQLVRKLVDAIDEGSTLPKINMLDSMRTTDYAWRNVTQKDCPKLLYKSWIQEWVRRGERDQRRRE</sequence>
<feature type="domain" description="DDE-1" evidence="1">
    <location>
        <begin position="1"/>
        <end position="111"/>
    </location>
</feature>
<evidence type="ECO:0000313" key="2">
    <source>
        <dbReference type="EMBL" id="GBM81826.1"/>
    </source>
</evidence>
<gene>
    <name evidence="2" type="ORF">AVEN_126700_1</name>
</gene>
<dbReference type="PANTHER" id="PTHR19303">
    <property type="entry name" value="TRANSPOSON"/>
    <property type="match status" value="1"/>
</dbReference>
<dbReference type="Pfam" id="PF03184">
    <property type="entry name" value="DDE_1"/>
    <property type="match status" value="1"/>
</dbReference>
<keyword evidence="3" id="KW-1185">Reference proteome</keyword>
<dbReference type="GO" id="GO:0005634">
    <property type="term" value="C:nucleus"/>
    <property type="evidence" value="ECO:0007669"/>
    <property type="project" value="TreeGrafter"/>
</dbReference>
<dbReference type="PANTHER" id="PTHR19303:SF73">
    <property type="entry name" value="PROTEIN PDC2"/>
    <property type="match status" value="1"/>
</dbReference>
<dbReference type="InterPro" id="IPR050863">
    <property type="entry name" value="CenT-Element_Derived"/>
</dbReference>
<dbReference type="EMBL" id="BGPR01002971">
    <property type="protein sequence ID" value="GBM81826.1"/>
    <property type="molecule type" value="Genomic_DNA"/>
</dbReference>
<dbReference type="GO" id="GO:0003677">
    <property type="term" value="F:DNA binding"/>
    <property type="evidence" value="ECO:0007669"/>
    <property type="project" value="TreeGrafter"/>
</dbReference>
<protein>
    <recommendedName>
        <fullName evidence="1">DDE-1 domain-containing protein</fullName>
    </recommendedName>
</protein>
<accession>A0A4Y2IY64</accession>
<dbReference type="AlphaFoldDB" id="A0A4Y2IY64"/>
<comment type="caution">
    <text evidence="2">The sequence shown here is derived from an EMBL/GenBank/DDBJ whole genome shotgun (WGS) entry which is preliminary data.</text>
</comment>
<organism evidence="2 3">
    <name type="scientific">Araneus ventricosus</name>
    <name type="common">Orbweaver spider</name>
    <name type="synonym">Epeira ventricosa</name>
    <dbReference type="NCBI Taxonomy" id="182803"/>
    <lineage>
        <taxon>Eukaryota</taxon>
        <taxon>Metazoa</taxon>
        <taxon>Ecdysozoa</taxon>
        <taxon>Arthropoda</taxon>
        <taxon>Chelicerata</taxon>
        <taxon>Arachnida</taxon>
        <taxon>Araneae</taxon>
        <taxon>Araneomorphae</taxon>
        <taxon>Entelegynae</taxon>
        <taxon>Araneoidea</taxon>
        <taxon>Araneidae</taxon>
        <taxon>Araneus</taxon>
    </lineage>
</organism>